<dbReference type="InterPro" id="IPR006059">
    <property type="entry name" value="SBP"/>
</dbReference>
<evidence type="ECO:0000256" key="4">
    <source>
        <dbReference type="ARBA" id="ARBA00017470"/>
    </source>
</evidence>
<dbReference type="Pfam" id="PF13416">
    <property type="entry name" value="SBP_bac_8"/>
    <property type="match status" value="1"/>
</dbReference>
<name>A0A4R6RGE9_9HYPH</name>
<evidence type="ECO:0000256" key="7">
    <source>
        <dbReference type="ARBA" id="ARBA00022764"/>
    </source>
</evidence>
<evidence type="ECO:0000256" key="5">
    <source>
        <dbReference type="ARBA" id="ARBA00022448"/>
    </source>
</evidence>
<keyword evidence="6 9" id="KW-0732">Signal</keyword>
<keyword evidence="5" id="KW-0813">Transport</keyword>
<dbReference type="EMBL" id="SNXY01000007">
    <property type="protein sequence ID" value="TDP85449.1"/>
    <property type="molecule type" value="Genomic_DNA"/>
</dbReference>
<dbReference type="InterPro" id="IPR050490">
    <property type="entry name" value="Bact_solute-bd_prot1"/>
</dbReference>
<protein>
    <recommendedName>
        <fullName evidence="4">sn-glycerol-3-phosphate-binding periplasmic protein UgpB</fullName>
    </recommendedName>
</protein>
<accession>A0A4R6RGE9</accession>
<evidence type="ECO:0000256" key="8">
    <source>
        <dbReference type="ARBA" id="ARBA00034473"/>
    </source>
</evidence>
<organism evidence="10 11">
    <name type="scientific">Oharaeibacter diazotrophicus</name>
    <dbReference type="NCBI Taxonomy" id="1920512"/>
    <lineage>
        <taxon>Bacteria</taxon>
        <taxon>Pseudomonadati</taxon>
        <taxon>Pseudomonadota</taxon>
        <taxon>Alphaproteobacteria</taxon>
        <taxon>Hyphomicrobiales</taxon>
        <taxon>Pleomorphomonadaceae</taxon>
        <taxon>Oharaeibacter</taxon>
    </lineage>
</organism>
<evidence type="ECO:0000256" key="9">
    <source>
        <dbReference type="SAM" id="SignalP"/>
    </source>
</evidence>
<evidence type="ECO:0000256" key="2">
    <source>
        <dbReference type="ARBA" id="ARBA00008520"/>
    </source>
</evidence>
<dbReference type="SUPFAM" id="SSF53850">
    <property type="entry name" value="Periplasmic binding protein-like II"/>
    <property type="match status" value="1"/>
</dbReference>
<gene>
    <name evidence="10" type="ORF">EDD54_2302</name>
</gene>
<dbReference type="PANTHER" id="PTHR43649:SF31">
    <property type="entry name" value="SN-GLYCEROL-3-PHOSPHATE-BINDING PERIPLASMIC PROTEIN UGPB"/>
    <property type="match status" value="1"/>
</dbReference>
<dbReference type="Gene3D" id="3.40.190.10">
    <property type="entry name" value="Periplasmic binding protein-like II"/>
    <property type="match status" value="2"/>
</dbReference>
<comment type="caution">
    <text evidence="10">The sequence shown here is derived from an EMBL/GenBank/DDBJ whole genome shotgun (WGS) entry which is preliminary data.</text>
</comment>
<keyword evidence="11" id="KW-1185">Reference proteome</keyword>
<reference evidence="10 11" key="1">
    <citation type="submission" date="2019-03" db="EMBL/GenBank/DDBJ databases">
        <title>Genomic Encyclopedia of Type Strains, Phase IV (KMG-IV): sequencing the most valuable type-strain genomes for metagenomic binning, comparative biology and taxonomic classification.</title>
        <authorList>
            <person name="Goeker M."/>
        </authorList>
    </citation>
    <scope>NUCLEOTIDE SEQUENCE [LARGE SCALE GENOMIC DNA]</scope>
    <source>
        <strain evidence="10 11">DSM 102969</strain>
    </source>
</reference>
<evidence type="ECO:0000256" key="1">
    <source>
        <dbReference type="ARBA" id="ARBA00004418"/>
    </source>
</evidence>
<keyword evidence="7" id="KW-0574">Periplasm</keyword>
<comment type="subunit">
    <text evidence="3">The complex is composed of two ATP-binding proteins (UgpC), two transmembrane proteins (UgpA and UgpE) and a solute-binding protein (UgpB).</text>
</comment>
<dbReference type="OrthoDB" id="9762335at2"/>
<evidence type="ECO:0000256" key="3">
    <source>
        <dbReference type="ARBA" id="ARBA00011557"/>
    </source>
</evidence>
<evidence type="ECO:0000313" key="10">
    <source>
        <dbReference type="EMBL" id="TDP85449.1"/>
    </source>
</evidence>
<dbReference type="PANTHER" id="PTHR43649">
    <property type="entry name" value="ARABINOSE-BINDING PROTEIN-RELATED"/>
    <property type="match status" value="1"/>
</dbReference>
<dbReference type="Proteomes" id="UP000294547">
    <property type="component" value="Unassembled WGS sequence"/>
</dbReference>
<comment type="subcellular location">
    <subcellularLocation>
        <location evidence="1">Periplasm</location>
    </subcellularLocation>
</comment>
<evidence type="ECO:0000313" key="11">
    <source>
        <dbReference type="Proteomes" id="UP000294547"/>
    </source>
</evidence>
<dbReference type="GO" id="GO:0042597">
    <property type="term" value="C:periplasmic space"/>
    <property type="evidence" value="ECO:0007669"/>
    <property type="project" value="UniProtKB-SubCell"/>
</dbReference>
<evidence type="ECO:0000256" key="6">
    <source>
        <dbReference type="ARBA" id="ARBA00022729"/>
    </source>
</evidence>
<dbReference type="RefSeq" id="WP_126541297.1">
    <property type="nucleotide sequence ID" value="NZ_BSPM01000004.1"/>
</dbReference>
<sequence length="446" mass="48131">MTRLALLTAASLAAVVASGPASAAERIKFDFWYGLTGPLGEVVQKHCELFNQSQDKYEAVCTGQGGYDKAEQNTIAAYRAKQQPTVVQIYDAGTVNFMLSGAVVPAPEFAAEHGLAIDWKAYFPAIADYYATSKGEMWSFPYNSSTAVMYWNKDLLAKVGKTEAPKTWEEFGADLVALKAAGVACPFATDFDTWPILEQFSAIHDLPVATRDNGYAGLDAELVFNKTKFADLVKDISAWVKDGEAVIMTQQTGKTKTQGFADGSCAFMLNSIADHSTIGKTAAPGLNWAPAMLPVYEGFQRHNSVIGGASLWVMKGKSAEEYEAAAAFLKYVTAPETGERYIAENTGYIPVTTNGFELLTKEGFYAEPAHAGREIAIASLNASEVGPLTHGIRLGNFTAIRTTIRSELEAAFTGKKDPQVALDDAVAAGNDILRRYEQTFRGVALP</sequence>
<comment type="function">
    <text evidence="8">Part of the ABC transporter complex UgpBAEC involved in sn-glycerol-3-phosphate (G3P) import. Binds G3P.</text>
</comment>
<proteinExistence type="inferred from homology"/>
<dbReference type="AlphaFoldDB" id="A0A4R6RGE9"/>
<comment type="similarity">
    <text evidence="2">Belongs to the bacterial solute-binding protein 1 family.</text>
</comment>
<feature type="chain" id="PRO_5020513908" description="sn-glycerol-3-phosphate-binding periplasmic protein UgpB" evidence="9">
    <location>
        <begin position="24"/>
        <end position="446"/>
    </location>
</feature>
<feature type="signal peptide" evidence="9">
    <location>
        <begin position="1"/>
        <end position="23"/>
    </location>
</feature>